<protein>
    <submittedName>
        <fullName evidence="1">Uncharacterized protein</fullName>
    </submittedName>
</protein>
<dbReference type="Proteomes" id="UP000299102">
    <property type="component" value="Unassembled WGS sequence"/>
</dbReference>
<reference evidence="1 2" key="1">
    <citation type="journal article" date="2019" name="Commun. Biol.">
        <title>The bagworm genome reveals a unique fibroin gene that provides high tensile strength.</title>
        <authorList>
            <person name="Kono N."/>
            <person name="Nakamura H."/>
            <person name="Ohtoshi R."/>
            <person name="Tomita M."/>
            <person name="Numata K."/>
            <person name="Arakawa K."/>
        </authorList>
    </citation>
    <scope>NUCLEOTIDE SEQUENCE [LARGE SCALE GENOMIC DNA]</scope>
</reference>
<proteinExistence type="predicted"/>
<accession>A0A4C1XRP9</accession>
<sequence length="82" mass="9472">MLPKAECGINTQSQYFHIRHRYDGLPLEPHSWRTLQCPLNRHCSRLLRRELWSISAASGCHAIQQCTTPSFNFGPRVVLDHS</sequence>
<organism evidence="1 2">
    <name type="scientific">Eumeta variegata</name>
    <name type="common">Bagworm moth</name>
    <name type="synonym">Eumeta japonica</name>
    <dbReference type="NCBI Taxonomy" id="151549"/>
    <lineage>
        <taxon>Eukaryota</taxon>
        <taxon>Metazoa</taxon>
        <taxon>Ecdysozoa</taxon>
        <taxon>Arthropoda</taxon>
        <taxon>Hexapoda</taxon>
        <taxon>Insecta</taxon>
        <taxon>Pterygota</taxon>
        <taxon>Neoptera</taxon>
        <taxon>Endopterygota</taxon>
        <taxon>Lepidoptera</taxon>
        <taxon>Glossata</taxon>
        <taxon>Ditrysia</taxon>
        <taxon>Tineoidea</taxon>
        <taxon>Psychidae</taxon>
        <taxon>Oiketicinae</taxon>
        <taxon>Eumeta</taxon>
    </lineage>
</organism>
<gene>
    <name evidence="1" type="ORF">EVAR_89928_1</name>
</gene>
<evidence type="ECO:0000313" key="1">
    <source>
        <dbReference type="EMBL" id="GBP64849.1"/>
    </source>
</evidence>
<name>A0A4C1XRP9_EUMVA</name>
<keyword evidence="2" id="KW-1185">Reference proteome</keyword>
<evidence type="ECO:0000313" key="2">
    <source>
        <dbReference type="Proteomes" id="UP000299102"/>
    </source>
</evidence>
<comment type="caution">
    <text evidence="1">The sequence shown here is derived from an EMBL/GenBank/DDBJ whole genome shotgun (WGS) entry which is preliminary data.</text>
</comment>
<dbReference type="AlphaFoldDB" id="A0A4C1XRP9"/>
<dbReference type="EMBL" id="BGZK01000911">
    <property type="protein sequence ID" value="GBP64849.1"/>
    <property type="molecule type" value="Genomic_DNA"/>
</dbReference>